<proteinExistence type="predicted"/>
<gene>
    <name evidence="1" type="ORF">ACH5RR_022451</name>
</gene>
<keyword evidence="2" id="KW-1185">Reference proteome</keyword>
<dbReference type="AlphaFoldDB" id="A0ABD2Z7V3"/>
<organism evidence="1 2">
    <name type="scientific">Cinchona calisaya</name>
    <dbReference type="NCBI Taxonomy" id="153742"/>
    <lineage>
        <taxon>Eukaryota</taxon>
        <taxon>Viridiplantae</taxon>
        <taxon>Streptophyta</taxon>
        <taxon>Embryophyta</taxon>
        <taxon>Tracheophyta</taxon>
        <taxon>Spermatophyta</taxon>
        <taxon>Magnoliopsida</taxon>
        <taxon>eudicotyledons</taxon>
        <taxon>Gunneridae</taxon>
        <taxon>Pentapetalae</taxon>
        <taxon>asterids</taxon>
        <taxon>lamiids</taxon>
        <taxon>Gentianales</taxon>
        <taxon>Rubiaceae</taxon>
        <taxon>Cinchonoideae</taxon>
        <taxon>Cinchoneae</taxon>
        <taxon>Cinchona</taxon>
    </lineage>
</organism>
<sequence>MPSLDSSITSSRPEDKHNATILLNENVRNLSEVEISNVSAPLPTELVTFSPSEPHPLQIYHRRPCPPTVMDLPKVEIPNTSAPLSTELVTFSTSEPRPLQVYQRLPRSARAILSLELLDPSLASDPQLNQQSIDDSSLYLRQNSRTHKRNPKYFGDDYCLMVVAILSEPKSTKFALKHPGVWDFGATRSRMIVAGRPGEGVMA</sequence>
<reference evidence="1 2" key="1">
    <citation type="submission" date="2024-11" db="EMBL/GenBank/DDBJ databases">
        <title>A near-complete genome assembly of Cinchona calisaya.</title>
        <authorList>
            <person name="Lian D.C."/>
            <person name="Zhao X.W."/>
            <person name="Wei L."/>
        </authorList>
    </citation>
    <scope>NUCLEOTIDE SEQUENCE [LARGE SCALE GENOMIC DNA]</scope>
    <source>
        <tissue evidence="1">Nenye</tissue>
    </source>
</reference>
<evidence type="ECO:0000313" key="1">
    <source>
        <dbReference type="EMBL" id="KAL3515549.1"/>
    </source>
</evidence>
<name>A0ABD2Z7V3_9GENT</name>
<accession>A0ABD2Z7V3</accession>
<protein>
    <submittedName>
        <fullName evidence="1">Uncharacterized protein</fullName>
    </submittedName>
</protein>
<dbReference type="EMBL" id="JBJUIK010000010">
    <property type="protein sequence ID" value="KAL3515549.1"/>
    <property type="molecule type" value="Genomic_DNA"/>
</dbReference>
<evidence type="ECO:0000313" key="2">
    <source>
        <dbReference type="Proteomes" id="UP001630127"/>
    </source>
</evidence>
<dbReference type="Proteomes" id="UP001630127">
    <property type="component" value="Unassembled WGS sequence"/>
</dbReference>
<comment type="caution">
    <text evidence="1">The sequence shown here is derived from an EMBL/GenBank/DDBJ whole genome shotgun (WGS) entry which is preliminary data.</text>
</comment>